<keyword evidence="2 8" id="KW-0812">Transmembrane</keyword>
<feature type="domain" description="CBS" evidence="10">
    <location>
        <begin position="262"/>
        <end position="319"/>
    </location>
</feature>
<dbReference type="EMBL" id="MNUO01000117">
    <property type="protein sequence ID" value="OIN95993.1"/>
    <property type="molecule type" value="Genomic_DNA"/>
</dbReference>
<dbReference type="Proteomes" id="UP000182278">
    <property type="component" value="Unassembled WGS sequence"/>
</dbReference>
<reference evidence="12 13" key="1">
    <citation type="journal article" date="2016" name="Environ. Microbiol.">
        <title>Genomic resolution of a cold subsurface aquifer community provides metabolic insights for novel microbes adapted to high CO concentrations.</title>
        <authorList>
            <person name="Probst A.J."/>
            <person name="Castelle C.J."/>
            <person name="Singh A."/>
            <person name="Brown C.T."/>
            <person name="Anantharaman K."/>
            <person name="Sharon I."/>
            <person name="Hug L.A."/>
            <person name="Burstein D."/>
            <person name="Emerson J.B."/>
            <person name="Thomas B.C."/>
            <person name="Banfield J.F."/>
        </authorList>
    </citation>
    <scope>NUCLEOTIDE SEQUENCE [LARGE SCALE GENOMIC DNA]</scope>
    <source>
        <strain evidence="12">CG1_02_38_46</strain>
    </source>
</reference>
<evidence type="ECO:0000259" key="11">
    <source>
        <dbReference type="PROSITE" id="PS51846"/>
    </source>
</evidence>
<dbReference type="SUPFAM" id="SSF54631">
    <property type="entry name" value="CBS-domain pair"/>
    <property type="match status" value="1"/>
</dbReference>
<dbReference type="AlphaFoldDB" id="A0A1J4S973"/>
<feature type="domain" description="CNNM transmembrane" evidence="11">
    <location>
        <begin position="1"/>
        <end position="179"/>
    </location>
</feature>
<dbReference type="Pfam" id="PF00571">
    <property type="entry name" value="CBS"/>
    <property type="match status" value="2"/>
</dbReference>
<evidence type="ECO:0000256" key="9">
    <source>
        <dbReference type="SAM" id="Phobius"/>
    </source>
</evidence>
<dbReference type="PANTHER" id="PTHR22777:SF17">
    <property type="entry name" value="UPF0053 PROTEIN SLL0260"/>
    <property type="match status" value="1"/>
</dbReference>
<dbReference type="FunFam" id="3.10.580.10:FF:000002">
    <property type="entry name" value="Magnesium/cobalt efflux protein CorC"/>
    <property type="match status" value="1"/>
</dbReference>
<evidence type="ECO:0000259" key="10">
    <source>
        <dbReference type="PROSITE" id="PS51371"/>
    </source>
</evidence>
<feature type="transmembrane region" description="Helical" evidence="9">
    <location>
        <begin position="83"/>
        <end position="106"/>
    </location>
</feature>
<dbReference type="InterPro" id="IPR046342">
    <property type="entry name" value="CBS_dom_sf"/>
</dbReference>
<keyword evidence="3" id="KW-0677">Repeat</keyword>
<keyword evidence="5 7" id="KW-0129">CBS domain</keyword>
<dbReference type="InterPro" id="IPR002550">
    <property type="entry name" value="CNNM"/>
</dbReference>
<evidence type="ECO:0000256" key="3">
    <source>
        <dbReference type="ARBA" id="ARBA00022737"/>
    </source>
</evidence>
<dbReference type="Pfam" id="PF01595">
    <property type="entry name" value="CNNM"/>
    <property type="match status" value="1"/>
</dbReference>
<dbReference type="PROSITE" id="PS51371">
    <property type="entry name" value="CBS"/>
    <property type="match status" value="2"/>
</dbReference>
<comment type="subcellular location">
    <subcellularLocation>
        <location evidence="1">Membrane</location>
        <topology evidence="1">Multi-pass membrane protein</topology>
    </subcellularLocation>
</comment>
<dbReference type="SMART" id="SM00116">
    <property type="entry name" value="CBS"/>
    <property type="match status" value="2"/>
</dbReference>
<dbReference type="STRING" id="1817893.AUJ66_07690"/>
<accession>A0A1J4S973</accession>
<dbReference type="PANTHER" id="PTHR22777">
    <property type="entry name" value="HEMOLYSIN-RELATED"/>
    <property type="match status" value="1"/>
</dbReference>
<comment type="caution">
    <text evidence="12">The sequence shown here is derived from an EMBL/GenBank/DDBJ whole genome shotgun (WGS) entry which is preliminary data.</text>
</comment>
<dbReference type="GO" id="GO:0016020">
    <property type="term" value="C:membrane"/>
    <property type="evidence" value="ECO:0007669"/>
    <property type="project" value="UniProtKB-SubCell"/>
</dbReference>
<evidence type="ECO:0000313" key="13">
    <source>
        <dbReference type="Proteomes" id="UP000182278"/>
    </source>
</evidence>
<evidence type="ECO:0000256" key="2">
    <source>
        <dbReference type="ARBA" id="ARBA00022692"/>
    </source>
</evidence>
<sequence length="323" mass="37242">MFIKFIILFFLLLLSAFFNMAEITLTSLDKWKLEKLIKKREEEWADEVSRLLTTVLVGTDIANLSASAIASTIALDIFGNKGIAIATGIMIFVILFFCEITPKIFSKQHAKTMSPFIIKVLMLFDKLFYPVTRLFVLFANFLIFLFRGESVKSVPFITEEELRSLVDIGEKEGVLEKDEREMIHSVFEFGDVKVSQIMKPLETIVAVKEEMQLNEILNIAVESGYSRIPVYREDLNHITGIIYTKDILNLWKNKTLIKLQDIIREPYFVMESMKVKDLLKQFQSRKLHIGLVIDENNITKGLVTLEDVVEEIVGEIHDEYDIE</sequence>
<protein>
    <recommendedName>
        <fullName evidence="14">Hemolysin</fullName>
    </recommendedName>
</protein>
<dbReference type="InterPro" id="IPR000644">
    <property type="entry name" value="CBS_dom"/>
</dbReference>
<keyword evidence="4 8" id="KW-1133">Transmembrane helix</keyword>
<dbReference type="InterPro" id="IPR044751">
    <property type="entry name" value="Ion_transp-like_CBS"/>
</dbReference>
<dbReference type="Gene3D" id="3.10.580.10">
    <property type="entry name" value="CBS-domain"/>
    <property type="match status" value="1"/>
</dbReference>
<evidence type="ECO:0000256" key="4">
    <source>
        <dbReference type="ARBA" id="ARBA00022989"/>
    </source>
</evidence>
<keyword evidence="6 8" id="KW-0472">Membrane</keyword>
<evidence type="ECO:0008006" key="14">
    <source>
        <dbReference type="Google" id="ProtNLM"/>
    </source>
</evidence>
<name>A0A1J4S973_9BACT</name>
<evidence type="ECO:0000256" key="6">
    <source>
        <dbReference type="ARBA" id="ARBA00023136"/>
    </source>
</evidence>
<gene>
    <name evidence="12" type="ORF">AUJ66_07690</name>
</gene>
<dbReference type="CDD" id="cd04590">
    <property type="entry name" value="CBS_pair_CorC_HlyC_assoc"/>
    <property type="match status" value="1"/>
</dbReference>
<dbReference type="PROSITE" id="PS51846">
    <property type="entry name" value="CNNM"/>
    <property type="match status" value="1"/>
</dbReference>
<feature type="transmembrane region" description="Helical" evidence="9">
    <location>
        <begin position="127"/>
        <end position="146"/>
    </location>
</feature>
<organism evidence="12 13">
    <name type="scientific">Candidatus Desantisbacteria bacterium CG1_02_38_46</name>
    <dbReference type="NCBI Taxonomy" id="1817893"/>
    <lineage>
        <taxon>Bacteria</taxon>
        <taxon>Candidatus Desantisiibacteriota</taxon>
    </lineage>
</organism>
<evidence type="ECO:0000256" key="1">
    <source>
        <dbReference type="ARBA" id="ARBA00004141"/>
    </source>
</evidence>
<evidence type="ECO:0000256" key="7">
    <source>
        <dbReference type="PROSITE-ProRule" id="PRU00703"/>
    </source>
</evidence>
<evidence type="ECO:0000256" key="8">
    <source>
        <dbReference type="PROSITE-ProRule" id="PRU01193"/>
    </source>
</evidence>
<evidence type="ECO:0000256" key="5">
    <source>
        <dbReference type="ARBA" id="ARBA00023122"/>
    </source>
</evidence>
<evidence type="ECO:0000313" key="12">
    <source>
        <dbReference type="EMBL" id="OIN95993.1"/>
    </source>
</evidence>
<proteinExistence type="predicted"/>
<feature type="domain" description="CBS" evidence="10">
    <location>
        <begin position="198"/>
        <end position="259"/>
    </location>
</feature>